<feature type="transmembrane region" description="Helical" evidence="7">
    <location>
        <begin position="439"/>
        <end position="458"/>
    </location>
</feature>
<feature type="transmembrane region" description="Helical" evidence="7">
    <location>
        <begin position="1025"/>
        <end position="1043"/>
    </location>
</feature>
<accession>A0A1W0WJK4</accession>
<dbReference type="PROSITE" id="PS50850">
    <property type="entry name" value="MFS"/>
    <property type="match status" value="2"/>
</dbReference>
<keyword evidence="9" id="KW-0762">Sugar transport</keyword>
<dbReference type="InterPro" id="IPR005828">
    <property type="entry name" value="MFS_sugar_transport-like"/>
</dbReference>
<feature type="transmembrane region" description="Helical" evidence="7">
    <location>
        <begin position="712"/>
        <end position="734"/>
    </location>
</feature>
<dbReference type="GO" id="GO:0015149">
    <property type="term" value="F:hexose transmembrane transporter activity"/>
    <property type="evidence" value="ECO:0007669"/>
    <property type="project" value="TreeGrafter"/>
</dbReference>
<organism evidence="9 10">
    <name type="scientific">Hypsibius exemplaris</name>
    <name type="common">Freshwater tardigrade</name>
    <dbReference type="NCBI Taxonomy" id="2072580"/>
    <lineage>
        <taxon>Eukaryota</taxon>
        <taxon>Metazoa</taxon>
        <taxon>Ecdysozoa</taxon>
        <taxon>Tardigrada</taxon>
        <taxon>Eutardigrada</taxon>
        <taxon>Parachela</taxon>
        <taxon>Hypsibioidea</taxon>
        <taxon>Hypsibiidae</taxon>
        <taxon>Hypsibius</taxon>
    </lineage>
</organism>
<feature type="transmembrane region" description="Helical" evidence="7">
    <location>
        <begin position="338"/>
        <end position="363"/>
    </location>
</feature>
<evidence type="ECO:0000313" key="9">
    <source>
        <dbReference type="EMBL" id="OQV15401.1"/>
    </source>
</evidence>
<feature type="transmembrane region" description="Helical" evidence="7">
    <location>
        <begin position="189"/>
        <end position="210"/>
    </location>
</feature>
<dbReference type="InterPro" id="IPR045263">
    <property type="entry name" value="GLUT"/>
</dbReference>
<dbReference type="InterPro" id="IPR003663">
    <property type="entry name" value="Sugar/inositol_transpt"/>
</dbReference>
<evidence type="ECO:0000256" key="2">
    <source>
        <dbReference type="ARBA" id="ARBA00022448"/>
    </source>
</evidence>
<feature type="transmembrane region" description="Helical" evidence="7">
    <location>
        <begin position="222"/>
        <end position="246"/>
    </location>
</feature>
<feature type="coiled-coil region" evidence="6">
    <location>
        <begin position="287"/>
        <end position="318"/>
    </location>
</feature>
<keyword evidence="5 7" id="KW-0472">Membrane</keyword>
<evidence type="ECO:0000256" key="1">
    <source>
        <dbReference type="ARBA" id="ARBA00004141"/>
    </source>
</evidence>
<feature type="transmembrane region" description="Helical" evidence="7">
    <location>
        <begin position="996"/>
        <end position="1019"/>
    </location>
</feature>
<name>A0A1W0WJK4_HYPEX</name>
<feature type="transmembrane region" description="Helical" evidence="7">
    <location>
        <begin position="162"/>
        <end position="183"/>
    </location>
</feature>
<evidence type="ECO:0000256" key="4">
    <source>
        <dbReference type="ARBA" id="ARBA00022989"/>
    </source>
</evidence>
<dbReference type="InterPro" id="IPR036259">
    <property type="entry name" value="MFS_trans_sf"/>
</dbReference>
<dbReference type="OrthoDB" id="8120565at2759"/>
<dbReference type="PRINTS" id="PR00171">
    <property type="entry name" value="SUGRTRNSPORT"/>
</dbReference>
<comment type="subcellular location">
    <subcellularLocation>
        <location evidence="1">Membrane</location>
        <topology evidence="1">Multi-pass membrane protein</topology>
    </subcellularLocation>
</comment>
<evidence type="ECO:0000313" key="10">
    <source>
        <dbReference type="Proteomes" id="UP000192578"/>
    </source>
</evidence>
<feature type="domain" description="Major facilitator superfamily (MFS) profile" evidence="8">
    <location>
        <begin position="572"/>
        <end position="1049"/>
    </location>
</feature>
<feature type="transmembrane region" description="Helical" evidence="7">
    <location>
        <begin position="500"/>
        <end position="518"/>
    </location>
</feature>
<feature type="transmembrane region" description="Helical" evidence="7">
    <location>
        <begin position="684"/>
        <end position="706"/>
    </location>
</feature>
<dbReference type="PANTHER" id="PTHR23503">
    <property type="entry name" value="SOLUTE CARRIER FAMILY 2"/>
    <property type="match status" value="1"/>
</dbReference>
<evidence type="ECO:0000256" key="5">
    <source>
        <dbReference type="ARBA" id="ARBA00023136"/>
    </source>
</evidence>
<feature type="transmembrane region" description="Helical" evidence="7">
    <location>
        <begin position="375"/>
        <end position="397"/>
    </location>
</feature>
<feature type="transmembrane region" description="Helical" evidence="7">
    <location>
        <begin position="774"/>
        <end position="797"/>
    </location>
</feature>
<feature type="transmembrane region" description="Helical" evidence="7">
    <location>
        <begin position="927"/>
        <end position="949"/>
    </location>
</feature>
<evidence type="ECO:0000256" key="7">
    <source>
        <dbReference type="SAM" id="Phobius"/>
    </source>
</evidence>
<feature type="transmembrane region" description="Helical" evidence="7">
    <location>
        <begin position="470"/>
        <end position="493"/>
    </location>
</feature>
<evidence type="ECO:0000259" key="8">
    <source>
        <dbReference type="PROSITE" id="PS50850"/>
    </source>
</evidence>
<feature type="transmembrane region" description="Helical" evidence="7">
    <location>
        <begin position="48"/>
        <end position="68"/>
    </location>
</feature>
<keyword evidence="2" id="KW-0813">Transport</keyword>
<dbReference type="InterPro" id="IPR005829">
    <property type="entry name" value="Sugar_transporter_CS"/>
</dbReference>
<reference evidence="10" key="1">
    <citation type="submission" date="2017-01" db="EMBL/GenBank/DDBJ databases">
        <title>Comparative genomics of anhydrobiosis in the tardigrade Hypsibius dujardini.</title>
        <authorList>
            <person name="Yoshida Y."/>
            <person name="Koutsovoulos G."/>
            <person name="Laetsch D."/>
            <person name="Stevens L."/>
            <person name="Kumar S."/>
            <person name="Horikawa D."/>
            <person name="Ishino K."/>
            <person name="Komine S."/>
            <person name="Tomita M."/>
            <person name="Blaxter M."/>
            <person name="Arakawa K."/>
        </authorList>
    </citation>
    <scope>NUCLEOTIDE SEQUENCE [LARGE SCALE GENOMIC DNA]</scope>
    <source>
        <strain evidence="10">Z151</strain>
    </source>
</reference>
<dbReference type="Gene3D" id="1.20.1250.20">
    <property type="entry name" value="MFS general substrate transporter like domains"/>
    <property type="match status" value="2"/>
</dbReference>
<evidence type="ECO:0000256" key="3">
    <source>
        <dbReference type="ARBA" id="ARBA00022692"/>
    </source>
</evidence>
<dbReference type="AlphaFoldDB" id="A0A1W0WJK4"/>
<dbReference type="SUPFAM" id="SSF103473">
    <property type="entry name" value="MFS general substrate transporter"/>
    <property type="match status" value="2"/>
</dbReference>
<dbReference type="Proteomes" id="UP000192578">
    <property type="component" value="Unassembled WGS sequence"/>
</dbReference>
<feature type="transmembrane region" description="Helical" evidence="7">
    <location>
        <begin position="903"/>
        <end position="920"/>
    </location>
</feature>
<feature type="domain" description="Major facilitator superfamily (MFS) profile" evidence="8">
    <location>
        <begin position="52"/>
        <end position="524"/>
    </location>
</feature>
<evidence type="ECO:0000256" key="6">
    <source>
        <dbReference type="SAM" id="Coils"/>
    </source>
</evidence>
<keyword evidence="3 7" id="KW-0812">Transmembrane</keyword>
<feature type="transmembrane region" description="Helical" evidence="7">
    <location>
        <begin position="746"/>
        <end position="768"/>
    </location>
</feature>
<feature type="transmembrane region" description="Helical" evidence="7">
    <location>
        <begin position="252"/>
        <end position="273"/>
    </location>
</feature>
<dbReference type="Pfam" id="PF00083">
    <property type="entry name" value="Sugar_tr"/>
    <property type="match status" value="2"/>
</dbReference>
<dbReference type="EMBL" id="MTYJ01000089">
    <property type="protein sequence ID" value="OQV15401.1"/>
    <property type="molecule type" value="Genomic_DNA"/>
</dbReference>
<keyword evidence="6" id="KW-0175">Coiled coil</keyword>
<dbReference type="PANTHER" id="PTHR23503:SF8">
    <property type="entry name" value="FACILITATED GLUCOSE TRANSPORTER PROTEIN 1"/>
    <property type="match status" value="1"/>
</dbReference>
<comment type="caution">
    <text evidence="9">The sequence shown here is derived from an EMBL/GenBank/DDBJ whole genome shotgun (WGS) entry which is preliminary data.</text>
</comment>
<gene>
    <name evidence="9" type="ORF">BV898_10411</name>
</gene>
<proteinExistence type="predicted"/>
<dbReference type="PROSITE" id="PS00217">
    <property type="entry name" value="SUGAR_TRANSPORT_2"/>
    <property type="match status" value="2"/>
</dbReference>
<sequence length="1065" mass="116926">MMEQTTRRLSGIEMSARRRLSKIVDKATMPDVTDLLTATREAGITRHLLFLVLMVTFGTGFPLGYNIVALNAPQTVVVNWIRSTGCRRMLDGPESQQNSTRFWLWCHGVDNTSDNELILTLAENQELNTIWALTSSLFSLGGMTSAVTTGYLIKPLGLKKPILLNAGLLICGTIISCLSHVAATFEMLIVGRIIVGLAVGSGCVLVPMYINEVSPIPLRGALGTLPTTLFIFGMITATILGLPFVLGNERGWSTYLALHLVPVVVMCAALPWCPESPRQLYMRQNRKADAELALRWLRKREQEVQEELQLMKEEMDREKFGTQISLVGLLRDPFLRSALWLCAVPMAAMHTSGFSCLSFYSTFIFTSGGLNPLTAIYASLGLWTTFLIMNLLSLVLVDRNGRRVLLITSHIGVLSDHPSRHDGPDEAGFCGHRVRQCGCIFSFIVFHGLSLFSVPWILGAELFAQEARTAALMFISIVCWGTELVAILLFPLVIAHAQEYTFCIFIGFVLVTGGYTFWKVRGDQGETVEEIQILLLHVLSSLSRSTDGQTSSVGRVGQKSGHKLTGHLFLLVFLISGGTWFSLGFNIVVLNGTRSVIVQWIRNVECQRLTKNDAIGSVNDSTVELWCKDDEESISAEGNGTIVLLAENAKLNTIWLFTSSCILAGKIGSTLSSKLFVRHFGLKLSILLNAGVSVVGTIFSCLSLLLQSYEVLIVGRTLVGFAVGFGCALTPMYISEISPASLRGALGTLPVTMSIFGMLIATLFGLPFLLGNVWAWPILLALHLIPVAVMCAALPCCPDSPRQLFRQRDRPQAAEKALIWLRQSTDVQGELEVMRKAVENEKDNRPISILGLLRDPFLRSSLWICSVPMMAMQLSGFSCLSFYSTSIFITSGLCRLHGLYASLGLWSTYLLTSLASTSLVDRLGRRFLLLTSHVGVVSSLAFLVLTLALTAQGFTWTKYGSVAAIFLFIISHGVSLMSVPWILGAELFTQQARVPAMTLLCLLCWTTEMGAAVIFPIIFTCIEELTFVVFLGCVVCTGLFVYCRVPETKGKSLEQIQAVLKARSM</sequence>
<feature type="transmembrane region" description="Helical" evidence="7">
    <location>
        <begin position="568"/>
        <end position="590"/>
    </location>
</feature>
<feature type="transmembrane region" description="Helical" evidence="7">
    <location>
        <begin position="130"/>
        <end position="153"/>
    </location>
</feature>
<dbReference type="InterPro" id="IPR020846">
    <property type="entry name" value="MFS_dom"/>
</dbReference>
<keyword evidence="4 7" id="KW-1133">Transmembrane helix</keyword>
<dbReference type="GO" id="GO:0016020">
    <property type="term" value="C:membrane"/>
    <property type="evidence" value="ECO:0007669"/>
    <property type="project" value="UniProtKB-SubCell"/>
</dbReference>
<feature type="transmembrane region" description="Helical" evidence="7">
    <location>
        <begin position="961"/>
        <end position="984"/>
    </location>
</feature>
<keyword evidence="10" id="KW-1185">Reference proteome</keyword>
<protein>
    <submittedName>
        <fullName evidence="9">Solute carrier family 2, facilitated glucose transporter member 2</fullName>
    </submittedName>
</protein>